<dbReference type="InterPro" id="IPR001441">
    <property type="entry name" value="UPP_synth-like"/>
</dbReference>
<dbReference type="Proteomes" id="UP000001610">
    <property type="component" value="Unassembled WGS sequence"/>
</dbReference>
<keyword evidence="2 3" id="KW-0808">Transferase</keyword>
<dbReference type="CDD" id="cd00475">
    <property type="entry name" value="Cis_IPPS"/>
    <property type="match status" value="1"/>
</dbReference>
<dbReference type="GeneID" id="18163514"/>
<evidence type="ECO:0000313" key="5">
    <source>
        <dbReference type="Proteomes" id="UP000001610"/>
    </source>
</evidence>
<dbReference type="GO" id="GO:0016094">
    <property type="term" value="P:polyprenol biosynthetic process"/>
    <property type="evidence" value="ECO:0007669"/>
    <property type="project" value="TreeGrafter"/>
</dbReference>
<dbReference type="OMA" id="DFRAPHF"/>
<dbReference type="SUPFAM" id="SSF64005">
    <property type="entry name" value="Undecaprenyl diphosphate synthase"/>
    <property type="match status" value="1"/>
</dbReference>
<accession>G3J5B5</accession>
<dbReference type="InterPro" id="IPR036424">
    <property type="entry name" value="UPP_synth-like_sf"/>
</dbReference>
<evidence type="ECO:0000256" key="3">
    <source>
        <dbReference type="RuleBase" id="RU363018"/>
    </source>
</evidence>
<comment type="similarity">
    <text evidence="1 3">Belongs to the UPP synthase family.</text>
</comment>
<dbReference type="HOGENOM" id="CLU_038505_0_0_1"/>
<dbReference type="PANTHER" id="PTHR10291:SF43">
    <property type="entry name" value="DEHYDRODOLICHYL DIPHOSPHATE SYNTHASE COMPLEX SUBUNIT DHDDS"/>
    <property type="match status" value="1"/>
</dbReference>
<gene>
    <name evidence="4" type="ORF">CCM_01483</name>
</gene>
<evidence type="ECO:0000256" key="1">
    <source>
        <dbReference type="ARBA" id="ARBA00005432"/>
    </source>
</evidence>
<protein>
    <recommendedName>
        <fullName evidence="3">Alkyl transferase</fullName>
        <ecNumber evidence="3">2.5.1.-</ecNumber>
    </recommendedName>
</protein>
<dbReference type="InterPro" id="IPR018520">
    <property type="entry name" value="UPP_synth-like_CS"/>
</dbReference>
<dbReference type="EC" id="2.5.1.-" evidence="3"/>
<dbReference type="KEGG" id="cmt:CCM_01483"/>
<proteinExistence type="inferred from homology"/>
<dbReference type="RefSeq" id="XP_006666702.1">
    <property type="nucleotide sequence ID" value="XM_006666639.1"/>
</dbReference>
<dbReference type="GO" id="GO:0045547">
    <property type="term" value="F:ditrans,polycis-polyprenyl diphosphate synthase [(2E,6E)-farnesyl diphosphate specific] activity"/>
    <property type="evidence" value="ECO:0007669"/>
    <property type="project" value="TreeGrafter"/>
</dbReference>
<dbReference type="PROSITE" id="PS01066">
    <property type="entry name" value="UPP_SYNTHASE"/>
    <property type="match status" value="1"/>
</dbReference>
<name>G3J5B5_CORMM</name>
<dbReference type="PANTHER" id="PTHR10291">
    <property type="entry name" value="DEHYDRODOLICHYL DIPHOSPHATE SYNTHASE FAMILY MEMBER"/>
    <property type="match status" value="1"/>
</dbReference>
<dbReference type="STRING" id="983644.G3J5B5"/>
<keyword evidence="5" id="KW-1185">Reference proteome</keyword>
<dbReference type="EMBL" id="JH126399">
    <property type="protein sequence ID" value="EGX96825.1"/>
    <property type="molecule type" value="Genomic_DNA"/>
</dbReference>
<dbReference type="VEuPathDB" id="FungiDB:CCM_01483"/>
<organism evidence="4 5">
    <name type="scientific">Cordyceps militaris (strain CM01)</name>
    <name type="common">Caterpillar fungus</name>
    <dbReference type="NCBI Taxonomy" id="983644"/>
    <lineage>
        <taxon>Eukaryota</taxon>
        <taxon>Fungi</taxon>
        <taxon>Dikarya</taxon>
        <taxon>Ascomycota</taxon>
        <taxon>Pezizomycotina</taxon>
        <taxon>Sordariomycetes</taxon>
        <taxon>Hypocreomycetidae</taxon>
        <taxon>Hypocreales</taxon>
        <taxon>Cordycipitaceae</taxon>
        <taxon>Cordyceps</taxon>
    </lineage>
</organism>
<evidence type="ECO:0000313" key="4">
    <source>
        <dbReference type="EMBL" id="EGX96825.1"/>
    </source>
</evidence>
<dbReference type="GO" id="GO:0005783">
    <property type="term" value="C:endoplasmic reticulum"/>
    <property type="evidence" value="ECO:0007669"/>
    <property type="project" value="TreeGrafter"/>
</dbReference>
<dbReference type="AlphaFoldDB" id="G3J5B5"/>
<sequence>MKSSSSSPNNQPAPRGRSRLDQRLLSLAVATARRGPVPRHIAFILDGNRRWGRRRGRSLRQAYLKGWQQYVEFCSRCGVEAISVYAFSVENFKRSADEVSTVLEIVMESLDELVQQMRDLDGSIRLCGQRDLVSAAVLEGLDQAVESTKQNKSIILNICFAYASTAEIQMAVQRSIQERLTEQAAAGDATHSLSSAPINMVAALDRNMYTAGSPPLDLLVRTGNTHRLSDFLLWQCHEDTSIVFVKKSWPELSIPRVLAILIEWRRGKSVEKDKKGALD</sequence>
<dbReference type="eggNOG" id="KOG1602">
    <property type="taxonomic scope" value="Eukaryota"/>
</dbReference>
<dbReference type="GO" id="GO:0005811">
    <property type="term" value="C:lipid droplet"/>
    <property type="evidence" value="ECO:0007669"/>
    <property type="project" value="TreeGrafter"/>
</dbReference>
<dbReference type="NCBIfam" id="TIGR00055">
    <property type="entry name" value="uppS"/>
    <property type="match status" value="1"/>
</dbReference>
<dbReference type="GO" id="GO:0016020">
    <property type="term" value="C:membrane"/>
    <property type="evidence" value="ECO:0007669"/>
    <property type="project" value="TreeGrafter"/>
</dbReference>
<dbReference type="Pfam" id="PF01255">
    <property type="entry name" value="Prenyltransf"/>
    <property type="match status" value="1"/>
</dbReference>
<dbReference type="GO" id="GO:1904423">
    <property type="term" value="C:dehydrodolichyl diphosphate synthase complex"/>
    <property type="evidence" value="ECO:0007669"/>
    <property type="project" value="TreeGrafter"/>
</dbReference>
<reference evidence="4 5" key="1">
    <citation type="journal article" date="2011" name="Genome Biol.">
        <title>Genome sequence of the insect pathogenic fungus Cordyceps militaris, a valued traditional Chinese medicine.</title>
        <authorList>
            <person name="Zheng P."/>
            <person name="Xia Y."/>
            <person name="Xiao G."/>
            <person name="Xiong C."/>
            <person name="Hu X."/>
            <person name="Zhang S."/>
            <person name="Zheng H."/>
            <person name="Huang Y."/>
            <person name="Zhou Y."/>
            <person name="Wang S."/>
            <person name="Zhao G.P."/>
            <person name="Liu X."/>
            <person name="St Leger R.J."/>
            <person name="Wang C."/>
        </authorList>
    </citation>
    <scope>NUCLEOTIDE SEQUENCE [LARGE SCALE GENOMIC DNA]</scope>
    <source>
        <strain evidence="4 5">CM01</strain>
    </source>
</reference>
<dbReference type="InParanoid" id="G3J5B5"/>
<dbReference type="OrthoDB" id="4173905at2759"/>
<evidence type="ECO:0000256" key="2">
    <source>
        <dbReference type="ARBA" id="ARBA00022679"/>
    </source>
</evidence>
<dbReference type="Gene3D" id="3.40.1180.10">
    <property type="entry name" value="Decaprenyl diphosphate synthase-like"/>
    <property type="match status" value="1"/>
</dbReference>